<dbReference type="Gene3D" id="1.10.10.10">
    <property type="entry name" value="Winged helix-like DNA-binding domain superfamily/Winged helix DNA-binding domain"/>
    <property type="match status" value="1"/>
</dbReference>
<keyword evidence="1" id="KW-0805">Transcription regulation</keyword>
<dbReference type="Pfam" id="PF08220">
    <property type="entry name" value="HTH_DeoR"/>
    <property type="match status" value="1"/>
</dbReference>
<dbReference type="Proteomes" id="UP001156613">
    <property type="component" value="Unassembled WGS sequence"/>
</dbReference>
<dbReference type="InterPro" id="IPR001034">
    <property type="entry name" value="DeoR_HTH"/>
</dbReference>
<reference evidence="5" key="1">
    <citation type="journal article" date="2014" name="Int. J. Syst. Evol. Microbiol.">
        <title>Complete genome of a new Firmicutes species belonging to the dominant human colonic microbiota ('Ruminococcus bicirculans') reveals two chromosomes and a selective capacity to utilize plant glucans.</title>
        <authorList>
            <consortium name="NISC Comparative Sequencing Program"/>
            <person name="Wegmann U."/>
            <person name="Louis P."/>
            <person name="Goesmann A."/>
            <person name="Henrissat B."/>
            <person name="Duncan S.H."/>
            <person name="Flint H.J."/>
        </authorList>
    </citation>
    <scope>NUCLEOTIDE SEQUENCE</scope>
    <source>
        <strain evidence="5">NBRC 3271</strain>
    </source>
</reference>
<evidence type="ECO:0000313" key="7">
    <source>
        <dbReference type="Proteomes" id="UP000661006"/>
    </source>
</evidence>
<dbReference type="InterPro" id="IPR014036">
    <property type="entry name" value="DeoR-like_C"/>
</dbReference>
<evidence type="ECO:0000256" key="1">
    <source>
        <dbReference type="ARBA" id="ARBA00023015"/>
    </source>
</evidence>
<gene>
    <name evidence="5" type="ORF">GCM10010937_25180</name>
    <name evidence="6" type="ORF">HKD32_12540</name>
</gene>
<dbReference type="SUPFAM" id="SSF100950">
    <property type="entry name" value="NagB/RpiA/CoA transferase-like"/>
    <property type="match status" value="1"/>
</dbReference>
<keyword evidence="2" id="KW-0238">DNA-binding</keyword>
<dbReference type="GO" id="GO:0003677">
    <property type="term" value="F:DNA binding"/>
    <property type="evidence" value="ECO:0007669"/>
    <property type="project" value="UniProtKB-KW"/>
</dbReference>
<dbReference type="AlphaFoldDB" id="A0A149SI26"/>
<dbReference type="PANTHER" id="PTHR30363">
    <property type="entry name" value="HTH-TYPE TRANSCRIPTIONAL REGULATOR SRLR-RELATED"/>
    <property type="match status" value="1"/>
</dbReference>
<dbReference type="PANTHER" id="PTHR30363:SF46">
    <property type="entry name" value="LYSR FAMILY TRANSCRIPTIONAL REGULATOR"/>
    <property type="match status" value="1"/>
</dbReference>
<dbReference type="RefSeq" id="WP_023944576.1">
    <property type="nucleotide sequence ID" value="NZ_BEWO01000008.1"/>
</dbReference>
<dbReference type="SMART" id="SM01134">
    <property type="entry name" value="DeoRC"/>
    <property type="match status" value="1"/>
</dbReference>
<dbReference type="PRINTS" id="PR00037">
    <property type="entry name" value="HTHLACR"/>
</dbReference>
<dbReference type="InterPro" id="IPR050313">
    <property type="entry name" value="Carb_Metab_HTH_regulators"/>
</dbReference>
<evidence type="ECO:0000313" key="8">
    <source>
        <dbReference type="Proteomes" id="UP001156613"/>
    </source>
</evidence>
<dbReference type="Pfam" id="PF00455">
    <property type="entry name" value="DeoRC"/>
    <property type="match status" value="1"/>
</dbReference>
<dbReference type="EMBL" id="BSNT01000073">
    <property type="protein sequence ID" value="GLQ60715.1"/>
    <property type="molecule type" value="Genomic_DNA"/>
</dbReference>
<proteinExistence type="predicted"/>
<reference evidence="5" key="5">
    <citation type="submission" date="2023-01" db="EMBL/GenBank/DDBJ databases">
        <title>Draft genome sequence of Gluconobacter japonicus strain NBRC 3271.</title>
        <authorList>
            <person name="Sun Q."/>
            <person name="Mori K."/>
        </authorList>
    </citation>
    <scope>NUCLEOTIDE SEQUENCE</scope>
    <source>
        <strain evidence="5">NBRC 3271</strain>
    </source>
</reference>
<evidence type="ECO:0000259" key="4">
    <source>
        <dbReference type="PROSITE" id="PS51000"/>
    </source>
</evidence>
<reference evidence="8" key="2">
    <citation type="journal article" date="2019" name="Int. J. Syst. Evol. Microbiol.">
        <title>The Global Catalogue of Microorganisms (GCM) 10K type strain sequencing project: providing services to taxonomists for standard genome sequencing and annotation.</title>
        <authorList>
            <consortium name="The Broad Institute Genomics Platform"/>
            <consortium name="The Broad Institute Genome Sequencing Center for Infectious Disease"/>
            <person name="Wu L."/>
            <person name="Ma J."/>
        </authorList>
    </citation>
    <scope>NUCLEOTIDE SEQUENCE [LARGE SCALE GENOMIC DNA]</scope>
    <source>
        <strain evidence="8">NBRC 3271</strain>
    </source>
</reference>
<dbReference type="EMBL" id="JABCQN010000007">
    <property type="protein sequence ID" value="MBF0871666.1"/>
    <property type="molecule type" value="Genomic_DNA"/>
</dbReference>
<sequence>MASDRLTQIRHYLYLNGMTGVHELAEQVDASLATIRRDLQRLEEQGIVIRTHGGASLAESVDREVAFETRENQALDHKRAIADEAFSCLKRGSAVFFDAGTTVLQLARRLRIDPMPLTVFSNNITVSEALSGVEGVEMILLGGRLRHANRSLVGILAEQAIENLWFDQVFLGASAVQPDDTISTPDGEEASLNAAMMRRTEECFLLVDSMKFGRRSTYKVGHLDQVSCVFTDTELDPGQVQALRERGHKLVLAGHAEGNSDDTE</sequence>
<dbReference type="InterPro" id="IPR037171">
    <property type="entry name" value="NagB/RpiA_transferase-like"/>
</dbReference>
<dbReference type="Proteomes" id="UP000661006">
    <property type="component" value="Unassembled WGS sequence"/>
</dbReference>
<dbReference type="PROSITE" id="PS51000">
    <property type="entry name" value="HTH_DEOR_2"/>
    <property type="match status" value="1"/>
</dbReference>
<dbReference type="InterPro" id="IPR036390">
    <property type="entry name" value="WH_DNA-bd_sf"/>
</dbReference>
<feature type="domain" description="HTH deoR-type" evidence="4">
    <location>
        <begin position="2"/>
        <end position="57"/>
    </location>
</feature>
<dbReference type="PROSITE" id="PS00894">
    <property type="entry name" value="HTH_DEOR_1"/>
    <property type="match status" value="1"/>
</dbReference>
<dbReference type="OrthoDB" id="5685843at2"/>
<accession>A0A149SI26</accession>
<comment type="caution">
    <text evidence="6">The sequence shown here is derived from an EMBL/GenBank/DDBJ whole genome shotgun (WGS) entry which is preliminary data.</text>
</comment>
<protein>
    <submittedName>
        <fullName evidence="5">DeoR family transcriptional regulator</fullName>
    </submittedName>
    <submittedName>
        <fullName evidence="6">DeoR/GlpR transcriptional regulator</fullName>
    </submittedName>
</protein>
<evidence type="ECO:0000313" key="5">
    <source>
        <dbReference type="EMBL" id="GLQ60715.1"/>
    </source>
</evidence>
<dbReference type="GeneID" id="81475528"/>
<dbReference type="SMART" id="SM00420">
    <property type="entry name" value="HTH_DEOR"/>
    <property type="match status" value="1"/>
</dbReference>
<dbReference type="InterPro" id="IPR036388">
    <property type="entry name" value="WH-like_DNA-bd_sf"/>
</dbReference>
<evidence type="ECO:0000256" key="3">
    <source>
        <dbReference type="ARBA" id="ARBA00023163"/>
    </source>
</evidence>
<evidence type="ECO:0000256" key="2">
    <source>
        <dbReference type="ARBA" id="ARBA00023125"/>
    </source>
</evidence>
<organism evidence="6 7">
    <name type="scientific">Gluconobacter japonicus</name>
    <dbReference type="NCBI Taxonomy" id="376620"/>
    <lineage>
        <taxon>Bacteria</taxon>
        <taxon>Pseudomonadati</taxon>
        <taxon>Pseudomonadota</taxon>
        <taxon>Alphaproteobacteria</taxon>
        <taxon>Acetobacterales</taxon>
        <taxon>Acetobacteraceae</taxon>
        <taxon>Gluconobacter</taxon>
    </lineage>
</organism>
<dbReference type="GO" id="GO:0003700">
    <property type="term" value="F:DNA-binding transcription factor activity"/>
    <property type="evidence" value="ECO:0007669"/>
    <property type="project" value="InterPro"/>
</dbReference>
<keyword evidence="8" id="KW-1185">Reference proteome</keyword>
<dbReference type="InterPro" id="IPR018356">
    <property type="entry name" value="Tscrpt_reg_HTH_DeoR_CS"/>
</dbReference>
<keyword evidence="3" id="KW-0804">Transcription</keyword>
<evidence type="ECO:0000313" key="6">
    <source>
        <dbReference type="EMBL" id="MBF0871666.1"/>
    </source>
</evidence>
<dbReference type="SUPFAM" id="SSF46785">
    <property type="entry name" value="Winged helix' DNA-binding domain"/>
    <property type="match status" value="1"/>
</dbReference>
<reference evidence="6" key="4">
    <citation type="submission" date="2020-11" db="EMBL/GenBank/DDBJ databases">
        <title>Description of novel Gluconobacter species.</title>
        <authorList>
            <person name="Cleenwerck I."/>
            <person name="Cnockaert M."/>
            <person name="Borremans W."/>
            <person name="Wieme A.D."/>
            <person name="De Vuyst L."/>
            <person name="Vandamme P."/>
        </authorList>
    </citation>
    <scope>NUCLEOTIDE SEQUENCE</scope>
    <source>
        <strain evidence="6">R71697</strain>
    </source>
</reference>
<name>A0A149SI26_GLUJA</name>
<reference evidence="6" key="3">
    <citation type="submission" date="2020-04" db="EMBL/GenBank/DDBJ databases">
        <authorList>
            <person name="Sombolestani A."/>
        </authorList>
    </citation>
    <scope>NUCLEOTIDE SEQUENCE</scope>
    <source>
        <strain evidence="6">R71697</strain>
    </source>
</reference>